<name>A0A5N6U9T5_ASPAV</name>
<dbReference type="GO" id="GO:0005634">
    <property type="term" value="C:nucleus"/>
    <property type="evidence" value="ECO:0007669"/>
    <property type="project" value="TreeGrafter"/>
</dbReference>
<dbReference type="PANTHER" id="PTHR15615:SF117">
    <property type="entry name" value="PHO85 CYCLIN PHO80"/>
    <property type="match status" value="1"/>
</dbReference>
<dbReference type="SUPFAM" id="SSF47954">
    <property type="entry name" value="Cyclin-like"/>
    <property type="match status" value="1"/>
</dbReference>
<dbReference type="AlphaFoldDB" id="A0A5N6U9T5"/>
<dbReference type="GO" id="GO:0019901">
    <property type="term" value="F:protein kinase binding"/>
    <property type="evidence" value="ECO:0007669"/>
    <property type="project" value="InterPro"/>
</dbReference>
<dbReference type="GO" id="GO:0000307">
    <property type="term" value="C:cyclin-dependent protein kinase holoenzyme complex"/>
    <property type="evidence" value="ECO:0007669"/>
    <property type="project" value="TreeGrafter"/>
</dbReference>
<reference evidence="2 3" key="1">
    <citation type="submission" date="2019-04" db="EMBL/GenBank/DDBJ databases">
        <title>Friends and foes A comparative genomics study of 23 Aspergillus species from section Flavi.</title>
        <authorList>
            <consortium name="DOE Joint Genome Institute"/>
            <person name="Kjaerbolling I."/>
            <person name="Vesth T."/>
            <person name="Frisvad J.C."/>
            <person name="Nybo J.L."/>
            <person name="Theobald S."/>
            <person name="Kildgaard S."/>
            <person name="Isbrandt T."/>
            <person name="Kuo A."/>
            <person name="Sato A."/>
            <person name="Lyhne E.K."/>
            <person name="Kogle M.E."/>
            <person name="Wiebenga A."/>
            <person name="Kun R.S."/>
            <person name="Lubbers R.J."/>
            <person name="Makela M.R."/>
            <person name="Barry K."/>
            <person name="Chovatia M."/>
            <person name="Clum A."/>
            <person name="Daum C."/>
            <person name="Haridas S."/>
            <person name="He G."/>
            <person name="LaButti K."/>
            <person name="Lipzen A."/>
            <person name="Mondo S."/>
            <person name="Riley R."/>
            <person name="Salamov A."/>
            <person name="Simmons B.A."/>
            <person name="Magnuson J.K."/>
            <person name="Henrissat B."/>
            <person name="Mortensen U.H."/>
            <person name="Larsen T.O."/>
            <person name="Devries R.P."/>
            <person name="Grigoriev I.V."/>
            <person name="Machida M."/>
            <person name="Baker S.E."/>
            <person name="Andersen M.R."/>
        </authorList>
    </citation>
    <scope>NUCLEOTIDE SEQUENCE [LARGE SCALE GENOMIC DNA]</scope>
    <source>
        <strain evidence="2 3">IBT 18842</strain>
    </source>
</reference>
<feature type="region of interest" description="Disordered" evidence="1">
    <location>
        <begin position="55"/>
        <end position="97"/>
    </location>
</feature>
<sequence>MAASTTMNPAPVTAAHQAREALMHQLTPMYPPPKDVSCHQAKDWWPTAGGSAGVASGYRKRPGKTIVDLRPPKSSRSPHHPRFTDYGVSQTNPADLTSFKPSSEVKRLFRRWARRQTGWNSSTTTADQWIELSTFPQKSPREEKTDGGIPTPSQLQLSPEPSLTRLPWRYEFADPDQLVHLLADSLERLAFLNDITASKFLTVTRFHSNRAPPISARQYLERLNRHLKLSPVILLTMATYIRQLCGRHATFDVSSLTVHRLLISCATVASKSLSDFAWPNPYFARVGGVSKEELAVLELELLKWLSWDVAPQPEHLSECYLDLAGKDGGYVFE</sequence>
<dbReference type="Gene3D" id="1.10.472.10">
    <property type="entry name" value="Cyclin-like"/>
    <property type="match status" value="1"/>
</dbReference>
<feature type="compositionally biased region" description="Polar residues" evidence="1">
    <location>
        <begin position="87"/>
        <end position="97"/>
    </location>
</feature>
<dbReference type="OrthoDB" id="337735at2759"/>
<feature type="region of interest" description="Disordered" evidence="1">
    <location>
        <begin position="136"/>
        <end position="158"/>
    </location>
</feature>
<gene>
    <name evidence="2" type="ORF">BDV25DRAFT_146522</name>
</gene>
<dbReference type="PANTHER" id="PTHR15615">
    <property type="match status" value="1"/>
</dbReference>
<evidence type="ECO:0000256" key="1">
    <source>
        <dbReference type="SAM" id="MobiDB-lite"/>
    </source>
</evidence>
<proteinExistence type="predicted"/>
<evidence type="ECO:0000313" key="3">
    <source>
        <dbReference type="Proteomes" id="UP000325780"/>
    </source>
</evidence>
<dbReference type="Pfam" id="PF08613">
    <property type="entry name" value="Cyclin"/>
    <property type="match status" value="1"/>
</dbReference>
<dbReference type="Proteomes" id="UP000325780">
    <property type="component" value="Unassembled WGS sequence"/>
</dbReference>
<protein>
    <submittedName>
        <fullName evidence="2">Cyclin-domain-containing protein</fullName>
    </submittedName>
</protein>
<keyword evidence="3" id="KW-1185">Reference proteome</keyword>
<organism evidence="2 3">
    <name type="scientific">Aspergillus avenaceus</name>
    <dbReference type="NCBI Taxonomy" id="36643"/>
    <lineage>
        <taxon>Eukaryota</taxon>
        <taxon>Fungi</taxon>
        <taxon>Dikarya</taxon>
        <taxon>Ascomycota</taxon>
        <taxon>Pezizomycotina</taxon>
        <taxon>Eurotiomycetes</taxon>
        <taxon>Eurotiomycetidae</taxon>
        <taxon>Eurotiales</taxon>
        <taxon>Aspergillaceae</taxon>
        <taxon>Aspergillus</taxon>
        <taxon>Aspergillus subgen. Circumdati</taxon>
    </lineage>
</organism>
<accession>A0A5N6U9T5</accession>
<evidence type="ECO:0000313" key="2">
    <source>
        <dbReference type="EMBL" id="KAE8155357.1"/>
    </source>
</evidence>
<dbReference type="EMBL" id="ML742023">
    <property type="protein sequence ID" value="KAE8155357.1"/>
    <property type="molecule type" value="Genomic_DNA"/>
</dbReference>
<dbReference type="GO" id="GO:0016538">
    <property type="term" value="F:cyclin-dependent protein serine/threonine kinase regulator activity"/>
    <property type="evidence" value="ECO:0007669"/>
    <property type="project" value="TreeGrafter"/>
</dbReference>
<dbReference type="InterPro" id="IPR013922">
    <property type="entry name" value="Cyclin_PHO80-like"/>
</dbReference>
<dbReference type="InterPro" id="IPR036915">
    <property type="entry name" value="Cyclin-like_sf"/>
</dbReference>